<name>A0A8S5VDJ2_9CAUD</name>
<dbReference type="EMBL" id="BK016245">
    <property type="protein sequence ID" value="DAG04744.1"/>
    <property type="molecule type" value="Genomic_DNA"/>
</dbReference>
<organism evidence="1">
    <name type="scientific">Siphoviridae sp. ctGa111</name>
    <dbReference type="NCBI Taxonomy" id="2825413"/>
    <lineage>
        <taxon>Viruses</taxon>
        <taxon>Duplodnaviria</taxon>
        <taxon>Heunggongvirae</taxon>
        <taxon>Uroviricota</taxon>
        <taxon>Caudoviricetes</taxon>
    </lineage>
</organism>
<proteinExistence type="predicted"/>
<evidence type="ECO:0000313" key="1">
    <source>
        <dbReference type="EMBL" id="DAG04744.1"/>
    </source>
</evidence>
<accession>A0A8S5VDJ2</accession>
<sequence length="79" mass="9380">MIIDSILDRRNGYPYNAHEFYNDIRDYERLGVGTRGEDISIAMDYGDNRDVQRVLCQYIQRNGYPADIEDYIRSQVWVV</sequence>
<protein>
    <submittedName>
        <fullName evidence="1">Uncharacterized protein</fullName>
    </submittedName>
</protein>
<reference evidence="1" key="1">
    <citation type="journal article" date="2021" name="Proc. Natl. Acad. Sci. U.S.A.">
        <title>A Catalog of Tens of Thousands of Viruses from Human Metagenomes Reveals Hidden Associations with Chronic Diseases.</title>
        <authorList>
            <person name="Tisza M.J."/>
            <person name="Buck C.B."/>
        </authorList>
    </citation>
    <scope>NUCLEOTIDE SEQUENCE</scope>
    <source>
        <strain evidence="1">CtGa111</strain>
    </source>
</reference>